<dbReference type="Gene3D" id="1.10.260.40">
    <property type="entry name" value="lambda repressor-like DNA-binding domains"/>
    <property type="match status" value="1"/>
</dbReference>
<dbReference type="RefSeq" id="WP_070947449.1">
    <property type="nucleotide sequence ID" value="NZ_MLIQ01000014.1"/>
</dbReference>
<evidence type="ECO:0000313" key="2">
    <source>
        <dbReference type="EMBL" id="OHU57074.1"/>
    </source>
</evidence>
<dbReference type="GO" id="GO:0003677">
    <property type="term" value="F:DNA binding"/>
    <property type="evidence" value="ECO:0007669"/>
    <property type="project" value="InterPro"/>
</dbReference>
<dbReference type="Pfam" id="PF01381">
    <property type="entry name" value="HTH_3"/>
    <property type="match status" value="1"/>
</dbReference>
<organism evidence="2 3">
    <name type="scientific">Mycobacteroides chelonae</name>
    <name type="common">Mycobacterium chelonae</name>
    <dbReference type="NCBI Taxonomy" id="1774"/>
    <lineage>
        <taxon>Bacteria</taxon>
        <taxon>Bacillati</taxon>
        <taxon>Actinomycetota</taxon>
        <taxon>Actinomycetes</taxon>
        <taxon>Mycobacteriales</taxon>
        <taxon>Mycobacteriaceae</taxon>
        <taxon>Mycobacteroides</taxon>
    </lineage>
</organism>
<comment type="caution">
    <text evidence="2">The sequence shown here is derived from an EMBL/GenBank/DDBJ whole genome shotgun (WGS) entry which is preliminary data.</text>
</comment>
<dbReference type="CDD" id="cd00093">
    <property type="entry name" value="HTH_XRE"/>
    <property type="match status" value="1"/>
</dbReference>
<evidence type="ECO:0000259" key="1">
    <source>
        <dbReference type="PROSITE" id="PS50943"/>
    </source>
</evidence>
<dbReference type="Proteomes" id="UP000180043">
    <property type="component" value="Unassembled WGS sequence"/>
</dbReference>
<feature type="domain" description="HTH cro/C1-type" evidence="1">
    <location>
        <begin position="50"/>
        <end position="87"/>
    </location>
</feature>
<name>A0A1S1LNR0_MYCCH</name>
<dbReference type="PROSITE" id="PS50943">
    <property type="entry name" value="HTH_CROC1"/>
    <property type="match status" value="1"/>
</dbReference>
<protein>
    <submittedName>
        <fullName evidence="2">XRE family transcriptional regulator</fullName>
    </submittedName>
</protein>
<gene>
    <name evidence="2" type="ORF">BKG82_12850</name>
</gene>
<reference evidence="2 3" key="1">
    <citation type="submission" date="2016-10" db="EMBL/GenBank/DDBJ databases">
        <title>Evaluation of Human, Veterinary and Environmental Mycobacterium chelonae Isolates by Core Genome Phylogenomic Analysis, Targeted Gene Comparison, and Anti-microbial Susceptibility Patterns: A Tale of Mistaken Identities.</title>
        <authorList>
            <person name="Fogelson S.B."/>
            <person name="Camus A.C."/>
            <person name="Lorenz W."/>
            <person name="Vasireddy R."/>
            <person name="Vasireddy S."/>
            <person name="Smith T."/>
            <person name="Brown-Elliott B.A."/>
            <person name="Wallace R.J.Jr."/>
            <person name="Hasan N.A."/>
            <person name="Reischl U."/>
            <person name="Sanchez S."/>
        </authorList>
    </citation>
    <scope>NUCLEOTIDE SEQUENCE [LARGE SCALE GENOMIC DNA]</scope>
    <source>
        <strain evidence="2 3">15515</strain>
    </source>
</reference>
<proteinExistence type="predicted"/>
<dbReference type="AlphaFoldDB" id="A0A1S1LNR0"/>
<dbReference type="InterPro" id="IPR001387">
    <property type="entry name" value="Cro/C1-type_HTH"/>
</dbReference>
<evidence type="ECO:0000313" key="3">
    <source>
        <dbReference type="Proteomes" id="UP000180043"/>
    </source>
</evidence>
<dbReference type="EMBL" id="MLIQ01000014">
    <property type="protein sequence ID" value="OHU57074.1"/>
    <property type="molecule type" value="Genomic_DNA"/>
</dbReference>
<accession>A0A1S1LNR0</accession>
<sequence>MTDGPETISEVDGSDLAAKLNTLFDTMHPRGAAPLSNYAAARGIKQKTGINITPQYLGQLRTGKKSNPTMKNLKAIAEYFGVSARYLLEPGHNAEIESQLEMLRAMREAGVSGIAARAAGLSPEARRDIAAILDRARALERLPPVDIPAVDE</sequence>
<dbReference type="SUPFAM" id="SSF47413">
    <property type="entry name" value="lambda repressor-like DNA-binding domains"/>
    <property type="match status" value="1"/>
</dbReference>
<dbReference type="InterPro" id="IPR010982">
    <property type="entry name" value="Lambda_DNA-bd_dom_sf"/>
</dbReference>